<organism evidence="1">
    <name type="scientific">marine sediment metagenome</name>
    <dbReference type="NCBI Taxonomy" id="412755"/>
    <lineage>
        <taxon>unclassified sequences</taxon>
        <taxon>metagenomes</taxon>
        <taxon>ecological metagenomes</taxon>
    </lineage>
</organism>
<dbReference type="InterPro" id="IPR035093">
    <property type="entry name" value="RelE/ParE_toxin_dom_sf"/>
</dbReference>
<dbReference type="SUPFAM" id="SSF143011">
    <property type="entry name" value="RelE-like"/>
    <property type="match status" value="1"/>
</dbReference>
<dbReference type="AlphaFoldDB" id="X0UD89"/>
<dbReference type="Gene3D" id="3.30.2310.20">
    <property type="entry name" value="RelE-like"/>
    <property type="match status" value="1"/>
</dbReference>
<comment type="caution">
    <text evidence="1">The sequence shown here is derived from an EMBL/GenBank/DDBJ whole genome shotgun (WGS) entry which is preliminary data.</text>
</comment>
<accession>X0UD89</accession>
<dbReference type="InterPro" id="IPR031552">
    <property type="entry name" value="ParE-like_toxin"/>
</dbReference>
<sequence>MPYTPQVVRNFHNVKKKLPPTLMEEIDRQVDEICEDPRIGTQKTGELNRVWVHKFSFVGHQYLLAYSFNEDTMTLTLLALGGHESFYRDLKKYLKS</sequence>
<dbReference type="Pfam" id="PF15781">
    <property type="entry name" value="ParE-like_toxin"/>
    <property type="match status" value="1"/>
</dbReference>
<gene>
    <name evidence="1" type="ORF">S01H1_24824</name>
</gene>
<proteinExistence type="predicted"/>
<reference evidence="1" key="1">
    <citation type="journal article" date="2014" name="Front. Microbiol.">
        <title>High frequency of phylogenetically diverse reductive dehalogenase-homologous genes in deep subseafloor sedimentary metagenomes.</title>
        <authorList>
            <person name="Kawai M."/>
            <person name="Futagami T."/>
            <person name="Toyoda A."/>
            <person name="Takaki Y."/>
            <person name="Nishi S."/>
            <person name="Hori S."/>
            <person name="Arai W."/>
            <person name="Tsubouchi T."/>
            <person name="Morono Y."/>
            <person name="Uchiyama I."/>
            <person name="Ito T."/>
            <person name="Fujiyama A."/>
            <person name="Inagaki F."/>
            <person name="Takami H."/>
        </authorList>
    </citation>
    <scope>NUCLEOTIDE SEQUENCE</scope>
    <source>
        <strain evidence="1">Expedition CK06-06</strain>
    </source>
</reference>
<evidence type="ECO:0008006" key="2">
    <source>
        <dbReference type="Google" id="ProtNLM"/>
    </source>
</evidence>
<name>X0UD89_9ZZZZ</name>
<evidence type="ECO:0000313" key="1">
    <source>
        <dbReference type="EMBL" id="GAF98357.1"/>
    </source>
</evidence>
<protein>
    <recommendedName>
        <fullName evidence="2">Addiction module toxin RelE</fullName>
    </recommendedName>
</protein>
<dbReference type="EMBL" id="BARS01014951">
    <property type="protein sequence ID" value="GAF98357.1"/>
    <property type="molecule type" value="Genomic_DNA"/>
</dbReference>